<reference evidence="1" key="1">
    <citation type="journal article" date="2013" name="Nat. Commun.">
        <title>Whole-genome sequencing of Oryza brachyantha reveals mechanisms underlying Oryza genome evolution.</title>
        <authorList>
            <person name="Chen J."/>
            <person name="Huang Q."/>
            <person name="Gao D."/>
            <person name="Wang J."/>
            <person name="Lang Y."/>
            <person name="Liu T."/>
            <person name="Li B."/>
            <person name="Bai Z."/>
            <person name="Luis Goicoechea J."/>
            <person name="Liang C."/>
            <person name="Chen C."/>
            <person name="Zhang W."/>
            <person name="Sun S."/>
            <person name="Liao Y."/>
            <person name="Zhang X."/>
            <person name="Yang L."/>
            <person name="Song C."/>
            <person name="Wang M."/>
            <person name="Shi J."/>
            <person name="Liu G."/>
            <person name="Liu J."/>
            <person name="Zhou H."/>
            <person name="Zhou W."/>
            <person name="Yu Q."/>
            <person name="An N."/>
            <person name="Chen Y."/>
            <person name="Cai Q."/>
            <person name="Wang B."/>
            <person name="Liu B."/>
            <person name="Min J."/>
            <person name="Huang Y."/>
            <person name="Wu H."/>
            <person name="Li Z."/>
            <person name="Zhang Y."/>
            <person name="Yin Y."/>
            <person name="Song W."/>
            <person name="Jiang J."/>
            <person name="Jackson S.A."/>
            <person name="Wing R.A."/>
            <person name="Wang J."/>
            <person name="Chen M."/>
        </authorList>
    </citation>
    <scope>NUCLEOTIDE SEQUENCE [LARGE SCALE GENOMIC DNA]</scope>
    <source>
        <strain evidence="1">cv. IRGC 101232</strain>
    </source>
</reference>
<dbReference type="EnsemblPlants" id="OB05G17490.1">
    <property type="protein sequence ID" value="OB05G17490.1"/>
    <property type="gene ID" value="OB05G17490"/>
</dbReference>
<protein>
    <submittedName>
        <fullName evidence="1">Uncharacterized protein</fullName>
    </submittedName>
</protein>
<organism evidence="1">
    <name type="scientific">Oryza brachyantha</name>
    <name type="common">malo sina</name>
    <dbReference type="NCBI Taxonomy" id="4533"/>
    <lineage>
        <taxon>Eukaryota</taxon>
        <taxon>Viridiplantae</taxon>
        <taxon>Streptophyta</taxon>
        <taxon>Embryophyta</taxon>
        <taxon>Tracheophyta</taxon>
        <taxon>Spermatophyta</taxon>
        <taxon>Magnoliopsida</taxon>
        <taxon>Liliopsida</taxon>
        <taxon>Poales</taxon>
        <taxon>Poaceae</taxon>
        <taxon>BOP clade</taxon>
        <taxon>Oryzoideae</taxon>
        <taxon>Oryzeae</taxon>
        <taxon>Oryzinae</taxon>
        <taxon>Oryza</taxon>
    </lineage>
</organism>
<dbReference type="AlphaFoldDB" id="J3M575"/>
<sequence length="69" mass="8207">MTVWTQCCNLYNNYPSRRRKKKSILTAPTPNHPHWPKDHHFGFWTSIPKYMALSLFKTKQDKKKLSSVS</sequence>
<name>J3M575_ORYBR</name>
<proteinExistence type="predicted"/>
<keyword evidence="2" id="KW-1185">Reference proteome</keyword>
<dbReference type="HOGENOM" id="CLU_2779914_0_0_1"/>
<dbReference type="Gramene" id="OB05G17490.1">
    <property type="protein sequence ID" value="OB05G17490.1"/>
    <property type="gene ID" value="OB05G17490"/>
</dbReference>
<evidence type="ECO:0000313" key="2">
    <source>
        <dbReference type="Proteomes" id="UP000006038"/>
    </source>
</evidence>
<evidence type="ECO:0000313" key="1">
    <source>
        <dbReference type="EnsemblPlants" id="OB05G17490.1"/>
    </source>
</evidence>
<accession>J3M575</accession>
<dbReference type="Proteomes" id="UP000006038">
    <property type="component" value="Chromosome 5"/>
</dbReference>
<reference evidence="1" key="2">
    <citation type="submission" date="2013-04" db="UniProtKB">
        <authorList>
            <consortium name="EnsemblPlants"/>
        </authorList>
    </citation>
    <scope>IDENTIFICATION</scope>
</reference>